<keyword evidence="2" id="KW-0812">Transmembrane</keyword>
<feature type="transmembrane region" description="Helical" evidence="2">
    <location>
        <begin position="321"/>
        <end position="340"/>
    </location>
</feature>
<accession>A0A9P3CRQ5</accession>
<evidence type="ECO:0000256" key="2">
    <source>
        <dbReference type="SAM" id="Phobius"/>
    </source>
</evidence>
<keyword evidence="2" id="KW-0472">Membrane</keyword>
<dbReference type="InterPro" id="IPR046623">
    <property type="entry name" value="DUF6536"/>
</dbReference>
<feature type="domain" description="DUF6536" evidence="3">
    <location>
        <begin position="8"/>
        <end position="158"/>
    </location>
</feature>
<evidence type="ECO:0000313" key="4">
    <source>
        <dbReference type="EMBL" id="GIZ44545.1"/>
    </source>
</evidence>
<name>A0A9P3CRQ5_9PEZI</name>
<keyword evidence="5" id="KW-1185">Reference proteome</keyword>
<keyword evidence="2" id="KW-1133">Transmembrane helix</keyword>
<reference evidence="4 5" key="1">
    <citation type="submission" date="2021-01" db="EMBL/GenBank/DDBJ databases">
        <title>Cercospora kikuchii MAFF 305040 whole genome shotgun sequence.</title>
        <authorList>
            <person name="Kashiwa T."/>
            <person name="Suzuki T."/>
        </authorList>
    </citation>
    <scope>NUCLEOTIDE SEQUENCE [LARGE SCALE GENOMIC DNA]</scope>
    <source>
        <strain evidence="4 5">MAFF 305040</strain>
    </source>
</reference>
<comment type="caution">
    <text evidence="4">The sequence shown here is derived from an EMBL/GenBank/DDBJ whole genome shotgun (WGS) entry which is preliminary data.</text>
</comment>
<evidence type="ECO:0000259" key="3">
    <source>
        <dbReference type="Pfam" id="PF20163"/>
    </source>
</evidence>
<feature type="transmembrane region" description="Helical" evidence="2">
    <location>
        <begin position="424"/>
        <end position="448"/>
    </location>
</feature>
<dbReference type="OrthoDB" id="3645357at2759"/>
<dbReference type="PANTHER" id="PTHR35395">
    <property type="entry name" value="DUF6536 DOMAIN-CONTAINING PROTEIN"/>
    <property type="match status" value="1"/>
</dbReference>
<dbReference type="AlphaFoldDB" id="A0A9P3CRQ5"/>
<feature type="transmembrane region" description="Helical" evidence="2">
    <location>
        <begin position="485"/>
        <end position="509"/>
    </location>
</feature>
<sequence length="669" mass="73209">MFSKYTAWKVGVAGGIGVTALVLVANICLLAWSATRPSSGVTTRIFTGSCKTSRAIDLSMHLFINLLGTILLAAGNNCAQILSAPTREEITQAHRRGRWVDIGVPSVRNLREIPAWRISLWLLLYISSAPLHLIYNSTVFSSRTVNDYDAFVVTESFFENEVDQIRSWPEGSMIQNARKLQSDASSLVHMSIEACVRSFTQSPAPLGNALIVTNGSLPGGASILNAFTESWDVKRNPPDWVCSGWAFKVGVTLDAIGPSSAELALVDQLGVIPMTELFRNTSSNAMKHCNLTALVDGTEAWMLPISDHYNASEAPDRLTRWTMSLLICTLISAVGIALLVKGFQAKTTWTYLTFDVANLIEFTLDLSITANAVLPNIPQIAVSFAYLFYNNLVTCMVLAGEYAEYASSPTPLRVSRPKDKQRSTYWLQIPYKYSIPMLSLSALLHWLISRSLFFIKLEVMDPSGNLRQPEKDENGLYGASGYTGVAFSGGAAMIALIIWIVMILALIFYSDRKVDTRIPLAGSCSLAISAACHRPRSDVNAALLPVQYGIFAESDETGHIEESAGFSSQGVEPLNRRLARYSYAPMLPGPEARYAHQKSETSNAAESSNLLIPQDQSEPSLLESIAEARSSAGTPLILPERTGSQRSADVDFESIELSDLRRRDSHALD</sequence>
<feature type="transmembrane region" description="Helical" evidence="2">
    <location>
        <begin position="55"/>
        <end position="75"/>
    </location>
</feature>
<dbReference type="EMBL" id="BOLY01000004">
    <property type="protein sequence ID" value="GIZ44545.1"/>
    <property type="molecule type" value="Genomic_DNA"/>
</dbReference>
<gene>
    <name evidence="4" type="ORF">CKM354_000774000</name>
</gene>
<dbReference type="PANTHER" id="PTHR35395:SF1">
    <property type="entry name" value="DUF6536 DOMAIN-CONTAINING PROTEIN"/>
    <property type="match status" value="1"/>
</dbReference>
<dbReference type="GeneID" id="68293315"/>
<dbReference type="Pfam" id="PF20163">
    <property type="entry name" value="DUF6536"/>
    <property type="match status" value="1"/>
</dbReference>
<organism evidence="4 5">
    <name type="scientific">Cercospora kikuchii</name>
    <dbReference type="NCBI Taxonomy" id="84275"/>
    <lineage>
        <taxon>Eukaryota</taxon>
        <taxon>Fungi</taxon>
        <taxon>Dikarya</taxon>
        <taxon>Ascomycota</taxon>
        <taxon>Pezizomycotina</taxon>
        <taxon>Dothideomycetes</taxon>
        <taxon>Dothideomycetidae</taxon>
        <taxon>Mycosphaerellales</taxon>
        <taxon>Mycosphaerellaceae</taxon>
        <taxon>Cercospora</taxon>
    </lineage>
</organism>
<proteinExistence type="predicted"/>
<dbReference type="Proteomes" id="UP000825890">
    <property type="component" value="Unassembled WGS sequence"/>
</dbReference>
<feature type="transmembrane region" description="Helical" evidence="2">
    <location>
        <begin position="12"/>
        <end position="34"/>
    </location>
</feature>
<protein>
    <recommendedName>
        <fullName evidence="3">DUF6536 domain-containing protein</fullName>
    </recommendedName>
</protein>
<feature type="region of interest" description="Disordered" evidence="1">
    <location>
        <begin position="632"/>
        <end position="651"/>
    </location>
</feature>
<evidence type="ECO:0000313" key="5">
    <source>
        <dbReference type="Proteomes" id="UP000825890"/>
    </source>
</evidence>
<evidence type="ECO:0000256" key="1">
    <source>
        <dbReference type="SAM" id="MobiDB-lite"/>
    </source>
</evidence>
<dbReference type="RefSeq" id="XP_044659032.1">
    <property type="nucleotide sequence ID" value="XM_044803097.1"/>
</dbReference>